<protein>
    <submittedName>
        <fullName evidence="3">Glucose 1-dehydrogenase</fullName>
        <ecNumber evidence="3">1.1.1.47</ecNumber>
    </submittedName>
</protein>
<dbReference type="PANTHER" id="PTHR24321:SF15">
    <property type="entry name" value="OXIDOREDUCTASE UCPA"/>
    <property type="match status" value="1"/>
</dbReference>
<evidence type="ECO:0000256" key="2">
    <source>
        <dbReference type="ARBA" id="ARBA00023002"/>
    </source>
</evidence>
<comment type="caution">
    <text evidence="3">The sequence shown here is derived from an EMBL/GenBank/DDBJ whole genome shotgun (WGS) entry which is preliminary data.</text>
</comment>
<dbReference type="PRINTS" id="PR00080">
    <property type="entry name" value="SDRFAMILY"/>
</dbReference>
<dbReference type="Pfam" id="PF13561">
    <property type="entry name" value="adh_short_C2"/>
    <property type="match status" value="1"/>
</dbReference>
<dbReference type="GO" id="GO:0047936">
    <property type="term" value="F:glucose 1-dehydrogenase [NAD(P)+] activity"/>
    <property type="evidence" value="ECO:0007669"/>
    <property type="project" value="UniProtKB-EC"/>
</dbReference>
<reference evidence="3 4" key="1">
    <citation type="submission" date="2021-01" db="EMBL/GenBank/DDBJ databases">
        <title>Belnapia mucosa sp. nov. and Belnapia arida sp. nov., isolated from the Tabernas Desert (Almeria, Spain).</title>
        <authorList>
            <person name="Molina-Menor E."/>
            <person name="Vidal-Verdu A."/>
            <person name="Calonge A."/>
            <person name="Satari L."/>
            <person name="Pereto Magraner J."/>
            <person name="Porcar Miralles M."/>
        </authorList>
    </citation>
    <scope>NUCLEOTIDE SEQUENCE [LARGE SCALE GENOMIC DNA]</scope>
    <source>
        <strain evidence="3 4">T6</strain>
    </source>
</reference>
<dbReference type="EC" id="1.1.1.47" evidence="3"/>
<comment type="similarity">
    <text evidence="1">Belongs to the short-chain dehydrogenases/reductases (SDR) family.</text>
</comment>
<dbReference type="PANTHER" id="PTHR24321">
    <property type="entry name" value="DEHYDROGENASES, SHORT CHAIN"/>
    <property type="match status" value="1"/>
</dbReference>
<dbReference type="Proteomes" id="UP000606490">
    <property type="component" value="Unassembled WGS sequence"/>
</dbReference>
<keyword evidence="4" id="KW-1185">Reference proteome</keyword>
<dbReference type="SUPFAM" id="SSF51735">
    <property type="entry name" value="NAD(P)-binding Rossmann-fold domains"/>
    <property type="match status" value="1"/>
</dbReference>
<dbReference type="NCBIfam" id="NF005559">
    <property type="entry name" value="PRK07231.1"/>
    <property type="match status" value="1"/>
</dbReference>
<name>A0ABS1UZT9_9PROT</name>
<accession>A0ABS1UZT9</accession>
<dbReference type="InterPro" id="IPR020904">
    <property type="entry name" value="Sc_DH/Rdtase_CS"/>
</dbReference>
<evidence type="ECO:0000256" key="1">
    <source>
        <dbReference type="ARBA" id="ARBA00006484"/>
    </source>
</evidence>
<proteinExistence type="inferred from homology"/>
<dbReference type="Gene3D" id="3.40.50.720">
    <property type="entry name" value="NAD(P)-binding Rossmann-like Domain"/>
    <property type="match status" value="1"/>
</dbReference>
<dbReference type="PRINTS" id="PR00081">
    <property type="entry name" value="GDHRDH"/>
</dbReference>
<keyword evidence="2 3" id="KW-0560">Oxidoreductase</keyword>
<evidence type="ECO:0000313" key="3">
    <source>
        <dbReference type="EMBL" id="MBL6454827.1"/>
    </source>
</evidence>
<evidence type="ECO:0000313" key="4">
    <source>
        <dbReference type="Proteomes" id="UP000606490"/>
    </source>
</evidence>
<dbReference type="EMBL" id="JAEUXJ010000002">
    <property type="protein sequence ID" value="MBL6454827.1"/>
    <property type="molecule type" value="Genomic_DNA"/>
</dbReference>
<dbReference type="PROSITE" id="PS00061">
    <property type="entry name" value="ADH_SHORT"/>
    <property type="match status" value="1"/>
</dbReference>
<sequence>MPMRLANKIALVTGAASGMGAATARLLAREGAKVAVADLMETEGRAVVGQIEAAGGEARFIRLDVAEEADWEAALAEVTGAWGGLDILVNNAGISGSATNDLYDTGLWDRIMAVNARGTFLGVKHGVAAMRQRGGGSIVNLSSISGNVGQERIHCAYNASKAAVRLLTKSVAVQEGAAGIRVNTIHPGLMPPMRTSGATADPVFRAKMLGHVPLGRSGEVDEVAQAILFLASDEASYVTGAELHVDGGYLAC</sequence>
<gene>
    <name evidence="3" type="ORF">JMJ55_05795</name>
</gene>
<dbReference type="InterPro" id="IPR036291">
    <property type="entry name" value="NAD(P)-bd_dom_sf"/>
</dbReference>
<organism evidence="3 4">
    <name type="scientific">Belnapia mucosa</name>
    <dbReference type="NCBI Taxonomy" id="2804532"/>
    <lineage>
        <taxon>Bacteria</taxon>
        <taxon>Pseudomonadati</taxon>
        <taxon>Pseudomonadota</taxon>
        <taxon>Alphaproteobacteria</taxon>
        <taxon>Acetobacterales</taxon>
        <taxon>Roseomonadaceae</taxon>
        <taxon>Belnapia</taxon>
    </lineage>
</organism>
<dbReference type="InterPro" id="IPR002347">
    <property type="entry name" value="SDR_fam"/>
</dbReference>